<feature type="transmembrane region" description="Helical" evidence="8">
    <location>
        <begin position="474"/>
        <end position="497"/>
    </location>
</feature>
<feature type="transmembrane region" description="Helical" evidence="8">
    <location>
        <begin position="381"/>
        <end position="401"/>
    </location>
</feature>
<dbReference type="RefSeq" id="WP_311558878.1">
    <property type="nucleotide sequence ID" value="NZ_JAVREJ010000018.1"/>
</dbReference>
<feature type="transmembrane region" description="Helical" evidence="8">
    <location>
        <begin position="305"/>
        <end position="330"/>
    </location>
</feature>
<name>A0ABU2NEI9_9PSEU</name>
<evidence type="ECO:0000313" key="9">
    <source>
        <dbReference type="EMBL" id="MDT0352372.1"/>
    </source>
</evidence>
<feature type="transmembrane region" description="Helical" evidence="8">
    <location>
        <begin position="179"/>
        <end position="203"/>
    </location>
</feature>
<dbReference type="InterPro" id="IPR004268">
    <property type="entry name" value="MurJ"/>
</dbReference>
<feature type="transmembrane region" description="Helical" evidence="8">
    <location>
        <begin position="407"/>
        <end position="429"/>
    </location>
</feature>
<dbReference type="InterPro" id="IPR051050">
    <property type="entry name" value="Lipid_II_flippase_MurJ/MviN"/>
</dbReference>
<evidence type="ECO:0000256" key="6">
    <source>
        <dbReference type="ARBA" id="ARBA00022989"/>
    </source>
</evidence>
<protein>
    <submittedName>
        <fullName evidence="9">Lipid II flippase MurJ</fullName>
    </submittedName>
</protein>
<dbReference type="EMBL" id="JAVREJ010000018">
    <property type="protein sequence ID" value="MDT0352372.1"/>
    <property type="molecule type" value="Genomic_DNA"/>
</dbReference>
<evidence type="ECO:0000256" key="2">
    <source>
        <dbReference type="ARBA" id="ARBA00022475"/>
    </source>
</evidence>
<comment type="caution">
    <text evidence="9">The sequence shown here is derived from an EMBL/GenBank/DDBJ whole genome shotgun (WGS) entry which is preliminary data.</text>
</comment>
<dbReference type="PANTHER" id="PTHR47019">
    <property type="entry name" value="LIPID II FLIPPASE MURJ"/>
    <property type="match status" value="1"/>
</dbReference>
<dbReference type="PANTHER" id="PTHR47019:SF1">
    <property type="entry name" value="LIPID II FLIPPASE MURJ"/>
    <property type="match status" value="1"/>
</dbReference>
<feature type="transmembrane region" description="Helical" evidence="8">
    <location>
        <begin position="147"/>
        <end position="167"/>
    </location>
</feature>
<keyword evidence="7 8" id="KW-0472">Membrane</keyword>
<reference evidence="10" key="1">
    <citation type="submission" date="2023-07" db="EMBL/GenBank/DDBJ databases">
        <title>30 novel species of actinomycetes from the DSMZ collection.</title>
        <authorList>
            <person name="Nouioui I."/>
        </authorList>
    </citation>
    <scope>NUCLEOTIDE SEQUENCE [LARGE SCALE GENOMIC DNA]</scope>
    <source>
        <strain evidence="10">DSM 45834</strain>
    </source>
</reference>
<accession>A0ABU2NEI9</accession>
<dbReference type="Proteomes" id="UP001183202">
    <property type="component" value="Unassembled WGS sequence"/>
</dbReference>
<evidence type="ECO:0000256" key="5">
    <source>
        <dbReference type="ARBA" id="ARBA00022984"/>
    </source>
</evidence>
<feature type="transmembrane region" description="Helical" evidence="8">
    <location>
        <begin position="441"/>
        <end position="462"/>
    </location>
</feature>
<feature type="transmembrane region" description="Helical" evidence="8">
    <location>
        <begin position="224"/>
        <end position="245"/>
    </location>
</feature>
<feature type="transmembrane region" description="Helical" evidence="8">
    <location>
        <begin position="39"/>
        <end position="58"/>
    </location>
</feature>
<keyword evidence="6 8" id="KW-1133">Transmembrane helix</keyword>
<organism evidence="9 10">
    <name type="scientific">Pseudonocardia charpentierae</name>
    <dbReference type="NCBI Taxonomy" id="3075545"/>
    <lineage>
        <taxon>Bacteria</taxon>
        <taxon>Bacillati</taxon>
        <taxon>Actinomycetota</taxon>
        <taxon>Actinomycetes</taxon>
        <taxon>Pseudonocardiales</taxon>
        <taxon>Pseudonocardiaceae</taxon>
        <taxon>Pseudonocardia</taxon>
    </lineage>
</organism>
<proteinExistence type="predicted"/>
<keyword evidence="10" id="KW-1185">Reference proteome</keyword>
<evidence type="ECO:0000256" key="8">
    <source>
        <dbReference type="SAM" id="Phobius"/>
    </source>
</evidence>
<dbReference type="PRINTS" id="PR01806">
    <property type="entry name" value="VIRFACTRMVIN"/>
</dbReference>
<keyword evidence="3 8" id="KW-0812">Transmembrane</keyword>
<keyword evidence="5" id="KW-0573">Peptidoglycan synthesis</keyword>
<feature type="transmembrane region" description="Helical" evidence="8">
    <location>
        <begin position="265"/>
        <end position="284"/>
    </location>
</feature>
<evidence type="ECO:0000256" key="4">
    <source>
        <dbReference type="ARBA" id="ARBA00022960"/>
    </source>
</evidence>
<evidence type="ECO:0000256" key="1">
    <source>
        <dbReference type="ARBA" id="ARBA00004651"/>
    </source>
</evidence>
<evidence type="ECO:0000256" key="3">
    <source>
        <dbReference type="ARBA" id="ARBA00022692"/>
    </source>
</evidence>
<feature type="transmembrane region" description="Helical" evidence="8">
    <location>
        <begin position="12"/>
        <end position="33"/>
    </location>
</feature>
<evidence type="ECO:0000313" key="10">
    <source>
        <dbReference type="Proteomes" id="UP001183202"/>
    </source>
</evidence>
<gene>
    <name evidence="9" type="ORF">RM445_22865</name>
</gene>
<feature type="transmembrane region" description="Helical" evidence="8">
    <location>
        <begin position="350"/>
        <end position="369"/>
    </location>
</feature>
<keyword evidence="4" id="KW-0133">Cell shape</keyword>
<evidence type="ECO:0000256" key="7">
    <source>
        <dbReference type="ARBA" id="ARBA00023136"/>
    </source>
</evidence>
<comment type="subcellular location">
    <subcellularLocation>
        <location evidence="1">Cell membrane</location>
        <topology evidence="1">Multi-pass membrane protein</topology>
    </subcellularLocation>
</comment>
<feature type="transmembrane region" description="Helical" evidence="8">
    <location>
        <begin position="112"/>
        <end position="135"/>
    </location>
</feature>
<feature type="transmembrane region" description="Helical" evidence="8">
    <location>
        <begin position="70"/>
        <end position="92"/>
    </location>
</feature>
<dbReference type="Pfam" id="PF03023">
    <property type="entry name" value="MurJ"/>
    <property type="match status" value="1"/>
</dbReference>
<sequence length="510" mass="52572">MATLVSRLTGFLRTVVLVATIGLSLVNSSYTVANTLPVSVYQLLLGGVLSSVVVPVLVRAAREDGDGGDGFARLLLSIGAVGLAAATTLATVAAPVLVPLYLSTGDRSDPELAVAFAYLLLPQIFGYGMGALLGAMLNTRGVFGPAAWAPVLNNVVVLAALAVYWLLPPAGAGDAGGIGTMQLLVLGLGTTAGVVAQAAVLVVALRRCAFRWRWRWTWDRRLSAFAGSAAWVLAYVLAGQVGLAVTNRVASAADEGAIAVYANAWLLLQVPYGVLGVSLLTVLMPRMSAAAAAGRLDRVVDDLAIGTRLCTITLLPVAVGFTAFGPALGVALFSWGRSGVEAATVLGETVAVSAFGLLPLAVVMLQLRVFYALDDARTPTLIMLVMTAFRVPAALLAPQVLSAERVVLGLAAVNAAAFGVGAVVGWAWLRVRLGPLHTRATLSVIVRTGVSAALALPAVLAVDRLLGAASTAVTAGRTLVIAAVVGTAVYLTLIWLLRVPFPRYRGSGPR</sequence>
<keyword evidence="2" id="KW-1003">Cell membrane</keyword>